<evidence type="ECO:0000313" key="1">
    <source>
        <dbReference type="EMBL" id="HJB38255.1"/>
    </source>
</evidence>
<reference evidence="1" key="1">
    <citation type="journal article" date="2021" name="PeerJ">
        <title>Extensive microbial diversity within the chicken gut microbiome revealed by metagenomics and culture.</title>
        <authorList>
            <person name="Gilroy R."/>
            <person name="Ravi A."/>
            <person name="Getino M."/>
            <person name="Pursley I."/>
            <person name="Horton D.L."/>
            <person name="Alikhan N.F."/>
            <person name="Baker D."/>
            <person name="Gharbi K."/>
            <person name="Hall N."/>
            <person name="Watson M."/>
            <person name="Adriaenssens E.M."/>
            <person name="Foster-Nyarko E."/>
            <person name="Jarju S."/>
            <person name="Secka A."/>
            <person name="Antonio M."/>
            <person name="Oren A."/>
            <person name="Chaudhuri R.R."/>
            <person name="La Ragione R."/>
            <person name="Hildebrand F."/>
            <person name="Pallen M.J."/>
        </authorList>
    </citation>
    <scope>NUCLEOTIDE SEQUENCE</scope>
    <source>
        <strain evidence="1">ChiBcolR8-3208</strain>
    </source>
</reference>
<reference evidence="1" key="2">
    <citation type="submission" date="2021-04" db="EMBL/GenBank/DDBJ databases">
        <authorList>
            <person name="Gilroy R."/>
        </authorList>
    </citation>
    <scope>NUCLEOTIDE SEQUENCE</scope>
    <source>
        <strain evidence="1">ChiBcolR8-3208</strain>
    </source>
</reference>
<dbReference type="Proteomes" id="UP000824214">
    <property type="component" value="Unassembled WGS sequence"/>
</dbReference>
<comment type="caution">
    <text evidence="1">The sequence shown here is derived from an EMBL/GenBank/DDBJ whole genome shotgun (WGS) entry which is preliminary data.</text>
</comment>
<evidence type="ECO:0000313" key="2">
    <source>
        <dbReference type="Proteomes" id="UP000824214"/>
    </source>
</evidence>
<gene>
    <name evidence="1" type="ORF">H9942_09350</name>
</gene>
<sequence>MEVPEKENQEVKRRFQLWVMPSTLELADQYYRSDNCASRSEFIEKAIQFYAGYVSSQQNQDYLACVIPATVKGIVDESSNRMGRLMFKMAVELAVIENILAAVCEVDQQELKRLRGQCVEEIKRTNGMISFEQALQWQKE</sequence>
<evidence type="ECO:0008006" key="3">
    <source>
        <dbReference type="Google" id="ProtNLM"/>
    </source>
</evidence>
<dbReference type="EMBL" id="DWXZ01000201">
    <property type="protein sequence ID" value="HJB38255.1"/>
    <property type="molecule type" value="Genomic_DNA"/>
</dbReference>
<accession>A0A9D2S0J6</accession>
<name>A0A9D2S0J6_9FIRM</name>
<protein>
    <recommendedName>
        <fullName evidence="3">Ribbon-helix-helix protein CopG domain-containing protein</fullName>
    </recommendedName>
</protein>
<organism evidence="1 2">
    <name type="scientific">Candidatus Acutalibacter ornithocaccae</name>
    <dbReference type="NCBI Taxonomy" id="2838416"/>
    <lineage>
        <taxon>Bacteria</taxon>
        <taxon>Bacillati</taxon>
        <taxon>Bacillota</taxon>
        <taxon>Clostridia</taxon>
        <taxon>Eubacteriales</taxon>
        <taxon>Acutalibacteraceae</taxon>
        <taxon>Acutalibacter</taxon>
    </lineage>
</organism>
<proteinExistence type="predicted"/>
<dbReference type="AlphaFoldDB" id="A0A9D2S0J6"/>